<dbReference type="PANTHER" id="PTHR33798">
    <property type="entry name" value="FLAVOPROTEIN OXYGENASE"/>
    <property type="match status" value="1"/>
</dbReference>
<comment type="similarity">
    <text evidence="4">Belongs to the flavoredoxin family.</text>
</comment>
<evidence type="ECO:0000256" key="2">
    <source>
        <dbReference type="ARBA" id="ARBA00022630"/>
    </source>
</evidence>
<dbReference type="STRING" id="1214573.A0A0G2HXL5"/>
<proteinExistence type="inferred from homology"/>
<evidence type="ECO:0000259" key="5">
    <source>
        <dbReference type="SMART" id="SM00903"/>
    </source>
</evidence>
<sequence>MEIETIHISLTMRLATKARKPAMSMRVNNTAAPAKNPFLLAPSLKQFKRTEATRKPFDASLGVLVSQTPAPNWRYGDGASDTSSLGKSHTEVDPNQVGRSMISNYKLLVSAIPRPVSFVSTLAKDGTPNLAPFSYFQVVDHDPVILVIGFSTRPGRPKDTQRNLEETEECVINILSEHFVEAANATSLDVPYKTSEWGLSGLTPKDSSTVRPKRVQEAVFSIEGKLLEMKSLDYHGHAAQGKPAGALAIIEAKRFWIQEDALNEARDNVDLEALRPLVQLGGISYARIRDTFELPRPSLKTELGDEEKGLRKYV</sequence>
<dbReference type="OrthoDB" id="10250990at2759"/>
<organism evidence="6 7">
    <name type="scientific">Diaporthe ampelina</name>
    <dbReference type="NCBI Taxonomy" id="1214573"/>
    <lineage>
        <taxon>Eukaryota</taxon>
        <taxon>Fungi</taxon>
        <taxon>Dikarya</taxon>
        <taxon>Ascomycota</taxon>
        <taxon>Pezizomycotina</taxon>
        <taxon>Sordariomycetes</taxon>
        <taxon>Sordariomycetidae</taxon>
        <taxon>Diaporthales</taxon>
        <taxon>Diaporthaceae</taxon>
        <taxon>Diaporthe</taxon>
    </lineage>
</organism>
<evidence type="ECO:0000313" key="7">
    <source>
        <dbReference type="Proteomes" id="UP000034680"/>
    </source>
</evidence>
<keyword evidence="2" id="KW-0285">Flavoprotein</keyword>
<dbReference type="Pfam" id="PF01613">
    <property type="entry name" value="Flavin_Reduct"/>
    <property type="match status" value="1"/>
</dbReference>
<evidence type="ECO:0000256" key="1">
    <source>
        <dbReference type="ARBA" id="ARBA00001917"/>
    </source>
</evidence>
<comment type="cofactor">
    <cofactor evidence="1">
        <name>FMN</name>
        <dbReference type="ChEBI" id="CHEBI:58210"/>
    </cofactor>
</comment>
<feature type="domain" description="Flavin reductase like" evidence="5">
    <location>
        <begin position="109"/>
        <end position="270"/>
    </location>
</feature>
<dbReference type="Proteomes" id="UP000034680">
    <property type="component" value="Unassembled WGS sequence"/>
</dbReference>
<comment type="caution">
    <text evidence="6">The sequence shown here is derived from an EMBL/GenBank/DDBJ whole genome shotgun (WGS) entry which is preliminary data.</text>
</comment>
<dbReference type="PANTHER" id="PTHR33798:SF5">
    <property type="entry name" value="FLAVIN REDUCTASE LIKE DOMAIN-CONTAINING PROTEIN"/>
    <property type="match status" value="1"/>
</dbReference>
<gene>
    <name evidence="6" type="ORF">UCDDA912_g07321</name>
</gene>
<evidence type="ECO:0000313" key="6">
    <source>
        <dbReference type="EMBL" id="KKY32695.1"/>
    </source>
</evidence>
<dbReference type="EMBL" id="LCUC01000291">
    <property type="protein sequence ID" value="KKY32695.1"/>
    <property type="molecule type" value="Genomic_DNA"/>
</dbReference>
<name>A0A0G2HXL5_9PEZI</name>
<dbReference type="SMART" id="SM00903">
    <property type="entry name" value="Flavin_Reduct"/>
    <property type="match status" value="1"/>
</dbReference>
<evidence type="ECO:0000256" key="4">
    <source>
        <dbReference type="ARBA" id="ARBA00038054"/>
    </source>
</evidence>
<dbReference type="AlphaFoldDB" id="A0A0G2HXL5"/>
<keyword evidence="3" id="KW-0288">FMN</keyword>
<protein>
    <submittedName>
        <fullName evidence="6">Putative flavoprotein oxygenase</fullName>
    </submittedName>
</protein>
<dbReference type="InterPro" id="IPR002563">
    <property type="entry name" value="Flavin_Rdtase-like_dom"/>
</dbReference>
<dbReference type="GO" id="GO:0010181">
    <property type="term" value="F:FMN binding"/>
    <property type="evidence" value="ECO:0007669"/>
    <property type="project" value="InterPro"/>
</dbReference>
<reference evidence="6 7" key="2">
    <citation type="submission" date="2015-05" db="EMBL/GenBank/DDBJ databases">
        <authorList>
            <person name="Morales-Cruz A."/>
            <person name="Amrine K.C."/>
            <person name="Cantu D."/>
        </authorList>
    </citation>
    <scope>NUCLEOTIDE SEQUENCE [LARGE SCALE GENOMIC DNA]</scope>
    <source>
        <strain evidence="6">DA912</strain>
    </source>
</reference>
<reference evidence="6 7" key="1">
    <citation type="submission" date="2015-05" db="EMBL/GenBank/DDBJ databases">
        <title>Distinctive expansion of gene families associated with plant cell wall degradation and secondary metabolism in the genomes of grapevine trunk pathogens.</title>
        <authorList>
            <person name="Lawrence D.P."/>
            <person name="Travadon R."/>
            <person name="Rolshausen P.E."/>
            <person name="Baumgartner K."/>
        </authorList>
    </citation>
    <scope>NUCLEOTIDE SEQUENCE [LARGE SCALE GENOMIC DNA]</scope>
    <source>
        <strain evidence="6">DA912</strain>
    </source>
</reference>
<accession>A0A0G2HXL5</accession>
<evidence type="ECO:0000256" key="3">
    <source>
        <dbReference type="ARBA" id="ARBA00022643"/>
    </source>
</evidence>
<dbReference type="SUPFAM" id="SSF50475">
    <property type="entry name" value="FMN-binding split barrel"/>
    <property type="match status" value="1"/>
</dbReference>
<dbReference type="InterPro" id="IPR012349">
    <property type="entry name" value="Split_barrel_FMN-bd"/>
</dbReference>
<keyword evidence="7" id="KW-1185">Reference proteome</keyword>
<dbReference type="Gene3D" id="2.30.110.10">
    <property type="entry name" value="Electron Transport, Fmn-binding Protein, Chain A"/>
    <property type="match status" value="1"/>
</dbReference>